<accession>A0AAN6Z9G3</accession>
<gene>
    <name evidence="1" type="ORF">N657DRAFT_677369</name>
</gene>
<dbReference type="EMBL" id="MU853223">
    <property type="protein sequence ID" value="KAK4129801.1"/>
    <property type="molecule type" value="Genomic_DNA"/>
</dbReference>
<protein>
    <submittedName>
        <fullName evidence="1">Uncharacterized protein</fullName>
    </submittedName>
</protein>
<sequence>MRAIRSITNTLPRATALRIFTTGPTTDTPPASHNVLPHGTYQPAISAYTPIDLQSNRGVFSPNRSSHIDATGALNGNNTHSFSTQIYQGQACPSTRRGLHMDHLRTPTTQNPGLGPATGLGTGVNISAQMFGFEIRPNATESEAYVVADRSEVDPLPPELHHTIRLGAGEAAPRPTESEEDVFADRGGWEDPLMEKRPSVPNFPNFSDKIRELVTRIHTRTAGRGGFRFGSQLSVQSWLAILGATFGLLSHGLATTYTHVFDAWSTWRATRCDEDPGFDYASYLNTQPQAPVVALGISTSVGYKFAVVEVRYQATEAMPVDRVRLRLPPLPAVENGTASPWVSGGPTSGTNRAFLHHLDYGSSFSDEDDALLAPRVIVMDSWADCGGMFHPLDSGALVTWEVVLVARD</sequence>
<organism evidence="1 2">
    <name type="scientific">Parathielavia appendiculata</name>
    <dbReference type="NCBI Taxonomy" id="2587402"/>
    <lineage>
        <taxon>Eukaryota</taxon>
        <taxon>Fungi</taxon>
        <taxon>Dikarya</taxon>
        <taxon>Ascomycota</taxon>
        <taxon>Pezizomycotina</taxon>
        <taxon>Sordariomycetes</taxon>
        <taxon>Sordariomycetidae</taxon>
        <taxon>Sordariales</taxon>
        <taxon>Chaetomiaceae</taxon>
        <taxon>Parathielavia</taxon>
    </lineage>
</organism>
<reference evidence="1" key="1">
    <citation type="journal article" date="2023" name="Mol. Phylogenet. Evol.">
        <title>Genome-scale phylogeny and comparative genomics of the fungal order Sordariales.</title>
        <authorList>
            <person name="Hensen N."/>
            <person name="Bonometti L."/>
            <person name="Westerberg I."/>
            <person name="Brannstrom I.O."/>
            <person name="Guillou S."/>
            <person name="Cros-Aarteil S."/>
            <person name="Calhoun S."/>
            <person name="Haridas S."/>
            <person name="Kuo A."/>
            <person name="Mondo S."/>
            <person name="Pangilinan J."/>
            <person name="Riley R."/>
            <person name="LaButti K."/>
            <person name="Andreopoulos B."/>
            <person name="Lipzen A."/>
            <person name="Chen C."/>
            <person name="Yan M."/>
            <person name="Daum C."/>
            <person name="Ng V."/>
            <person name="Clum A."/>
            <person name="Steindorff A."/>
            <person name="Ohm R.A."/>
            <person name="Martin F."/>
            <person name="Silar P."/>
            <person name="Natvig D.O."/>
            <person name="Lalanne C."/>
            <person name="Gautier V."/>
            <person name="Ament-Velasquez S.L."/>
            <person name="Kruys A."/>
            <person name="Hutchinson M.I."/>
            <person name="Powell A.J."/>
            <person name="Barry K."/>
            <person name="Miller A.N."/>
            <person name="Grigoriev I.V."/>
            <person name="Debuchy R."/>
            <person name="Gladieux P."/>
            <person name="Hiltunen Thoren M."/>
            <person name="Johannesson H."/>
        </authorList>
    </citation>
    <scope>NUCLEOTIDE SEQUENCE</scope>
    <source>
        <strain evidence="1">CBS 731.68</strain>
    </source>
</reference>
<evidence type="ECO:0000313" key="1">
    <source>
        <dbReference type="EMBL" id="KAK4129801.1"/>
    </source>
</evidence>
<reference evidence="1" key="2">
    <citation type="submission" date="2023-05" db="EMBL/GenBank/DDBJ databases">
        <authorList>
            <consortium name="Lawrence Berkeley National Laboratory"/>
            <person name="Steindorff A."/>
            <person name="Hensen N."/>
            <person name="Bonometti L."/>
            <person name="Westerberg I."/>
            <person name="Brannstrom I.O."/>
            <person name="Guillou S."/>
            <person name="Cros-Aarteil S."/>
            <person name="Calhoun S."/>
            <person name="Haridas S."/>
            <person name="Kuo A."/>
            <person name="Mondo S."/>
            <person name="Pangilinan J."/>
            <person name="Riley R."/>
            <person name="Labutti K."/>
            <person name="Andreopoulos B."/>
            <person name="Lipzen A."/>
            <person name="Chen C."/>
            <person name="Yanf M."/>
            <person name="Daum C."/>
            <person name="Ng V."/>
            <person name="Clum A."/>
            <person name="Ohm R."/>
            <person name="Martin F."/>
            <person name="Silar P."/>
            <person name="Natvig D."/>
            <person name="Lalanne C."/>
            <person name="Gautier V."/>
            <person name="Ament-Velasquez S.L."/>
            <person name="Kruys A."/>
            <person name="Hutchinson M.I."/>
            <person name="Powell A.J."/>
            <person name="Barry K."/>
            <person name="Miller A.N."/>
            <person name="Grigoriev I.V."/>
            <person name="Debuchy R."/>
            <person name="Gladieux P."/>
            <person name="Thoren M.H."/>
            <person name="Johannesson H."/>
        </authorList>
    </citation>
    <scope>NUCLEOTIDE SEQUENCE</scope>
    <source>
        <strain evidence="1">CBS 731.68</strain>
    </source>
</reference>
<dbReference type="Proteomes" id="UP001302602">
    <property type="component" value="Unassembled WGS sequence"/>
</dbReference>
<evidence type="ECO:0000313" key="2">
    <source>
        <dbReference type="Proteomes" id="UP001302602"/>
    </source>
</evidence>
<keyword evidence="2" id="KW-1185">Reference proteome</keyword>
<dbReference type="AlphaFoldDB" id="A0AAN6Z9G3"/>
<proteinExistence type="predicted"/>
<name>A0AAN6Z9G3_9PEZI</name>
<comment type="caution">
    <text evidence="1">The sequence shown here is derived from an EMBL/GenBank/DDBJ whole genome shotgun (WGS) entry which is preliminary data.</text>
</comment>
<dbReference type="GeneID" id="87832749"/>
<dbReference type="RefSeq" id="XP_062653572.1">
    <property type="nucleotide sequence ID" value="XM_062795981.1"/>
</dbReference>